<sequence>MTNGTDVGSSSYAYDEIGNLKSDAAGGISNIDWTVYGKIKQVTKSSGNIVHAYDASGNRVSKTASGLKTWYVRDAQGNSLAVYDNANNKSNWREQQLYGSGRLGMWRPNLNLAVANGSSVWNSYGLKFFELSNHLGNVMAVISDNRVQTSSTYEPVVVNANDYSRFFIVFIGVHELGGASVTTPLAGRCHREATA</sequence>
<dbReference type="EMBL" id="QPKV01000001">
    <property type="protein sequence ID" value="RDC58434.1"/>
    <property type="molecule type" value="Genomic_DNA"/>
</dbReference>
<name>A0A369Q124_9SPHI</name>
<evidence type="ECO:0008006" key="3">
    <source>
        <dbReference type="Google" id="ProtNLM"/>
    </source>
</evidence>
<proteinExistence type="predicted"/>
<dbReference type="Proteomes" id="UP000253961">
    <property type="component" value="Unassembled WGS sequence"/>
</dbReference>
<dbReference type="RefSeq" id="WP_115400809.1">
    <property type="nucleotide sequence ID" value="NZ_QPKV01000001.1"/>
</dbReference>
<gene>
    <name evidence="1" type="ORF">DU508_00045</name>
</gene>
<dbReference type="OrthoDB" id="2972467at2"/>
<dbReference type="Gene3D" id="2.180.10.10">
    <property type="entry name" value="RHS repeat-associated core"/>
    <property type="match status" value="1"/>
</dbReference>
<organism evidence="1 2">
    <name type="scientific">Pedobacter chinensis</name>
    <dbReference type="NCBI Taxonomy" id="2282421"/>
    <lineage>
        <taxon>Bacteria</taxon>
        <taxon>Pseudomonadati</taxon>
        <taxon>Bacteroidota</taxon>
        <taxon>Sphingobacteriia</taxon>
        <taxon>Sphingobacteriales</taxon>
        <taxon>Sphingobacteriaceae</taxon>
        <taxon>Pedobacter</taxon>
    </lineage>
</organism>
<keyword evidence="2" id="KW-1185">Reference proteome</keyword>
<evidence type="ECO:0000313" key="2">
    <source>
        <dbReference type="Proteomes" id="UP000253961"/>
    </source>
</evidence>
<reference evidence="1 2" key="1">
    <citation type="submission" date="2018-07" db="EMBL/GenBank/DDBJ databases">
        <title>Pedobacter sp. nov., isolated from soil.</title>
        <authorList>
            <person name="Zhou L.Y."/>
            <person name="Du Z.J."/>
        </authorList>
    </citation>
    <scope>NUCLEOTIDE SEQUENCE [LARGE SCALE GENOMIC DNA]</scope>
    <source>
        <strain evidence="1 2">JDX94</strain>
    </source>
</reference>
<dbReference type="AlphaFoldDB" id="A0A369Q124"/>
<comment type="caution">
    <text evidence="1">The sequence shown here is derived from an EMBL/GenBank/DDBJ whole genome shotgun (WGS) entry which is preliminary data.</text>
</comment>
<evidence type="ECO:0000313" key="1">
    <source>
        <dbReference type="EMBL" id="RDC58434.1"/>
    </source>
</evidence>
<accession>A0A369Q124</accession>
<protein>
    <recommendedName>
        <fullName evidence="3">RHS repeat protein</fullName>
    </recommendedName>
</protein>